<gene>
    <name evidence="6" type="ORF">ASPBRDRAFT_199515</name>
</gene>
<dbReference type="AlphaFoldDB" id="A0A1L9U8C2"/>
<evidence type="ECO:0000313" key="6">
    <source>
        <dbReference type="EMBL" id="OJJ67813.1"/>
    </source>
</evidence>
<dbReference type="Pfam" id="PF04479">
    <property type="entry name" value="RTA1"/>
    <property type="match status" value="1"/>
</dbReference>
<feature type="transmembrane region" description="Helical" evidence="5">
    <location>
        <begin position="175"/>
        <end position="201"/>
    </location>
</feature>
<dbReference type="Proteomes" id="UP000184499">
    <property type="component" value="Unassembled WGS sequence"/>
</dbReference>
<dbReference type="STRING" id="767769.A0A1L9U8C2"/>
<dbReference type="PANTHER" id="PTHR31465:SF29">
    <property type="entry name" value="DOMAIN PROTEIN, PUTATIVE (AFU_ORTHOLOGUE AFUA_2G17890)-RELATED"/>
    <property type="match status" value="1"/>
</dbReference>
<accession>A0A1L9U8C2</accession>
<feature type="transmembrane region" description="Helical" evidence="5">
    <location>
        <begin position="262"/>
        <end position="281"/>
    </location>
</feature>
<comment type="subcellular location">
    <subcellularLocation>
        <location evidence="1">Membrane</location>
        <topology evidence="1">Multi-pass membrane protein</topology>
    </subcellularLocation>
</comment>
<evidence type="ECO:0000256" key="1">
    <source>
        <dbReference type="ARBA" id="ARBA00004141"/>
    </source>
</evidence>
<evidence type="ECO:0000256" key="4">
    <source>
        <dbReference type="ARBA" id="ARBA00023136"/>
    </source>
</evidence>
<dbReference type="GeneID" id="93573823"/>
<keyword evidence="2 5" id="KW-0812">Transmembrane</keyword>
<sequence>MPTPTSQVSSPMPTITAPCKIDTCPLEWALVRYMPSLPGNALYLSLFLIMLLVQIYQGVRCRTWSYLACMTGGLLLEVVGYGGRLMLHSNPFNFSAFLQYLICLTIGPAFITAAIYLCFGRVIIVYGEGFSRIKSRTYAIFFVSCDLLCLILQAAGGAVTATAGRDQDGLRHTGVNIMITGLAAQVVSLGAFMALVIDYMWRLRRHRQSQPCMFSSGGSWKWRGFLCGLGIATLLIFIRSIFRTAELNGGFSSDLANDEIAFMILEGASMIVACGSMSIFHPGLSLKGHWKDPTFWPLKARQGDSFPLAEAEQGHRQQHRL</sequence>
<dbReference type="RefSeq" id="XP_067475062.1">
    <property type="nucleotide sequence ID" value="XM_067621335.1"/>
</dbReference>
<dbReference type="GO" id="GO:0005886">
    <property type="term" value="C:plasma membrane"/>
    <property type="evidence" value="ECO:0007669"/>
    <property type="project" value="TreeGrafter"/>
</dbReference>
<keyword evidence="7" id="KW-1185">Reference proteome</keyword>
<feature type="transmembrane region" description="Helical" evidence="5">
    <location>
        <begin position="138"/>
        <end position="163"/>
    </location>
</feature>
<dbReference type="EMBL" id="KV878692">
    <property type="protein sequence ID" value="OJJ67813.1"/>
    <property type="molecule type" value="Genomic_DNA"/>
</dbReference>
<feature type="transmembrane region" description="Helical" evidence="5">
    <location>
        <begin position="99"/>
        <end position="126"/>
    </location>
</feature>
<evidence type="ECO:0008006" key="8">
    <source>
        <dbReference type="Google" id="ProtNLM"/>
    </source>
</evidence>
<evidence type="ECO:0000256" key="2">
    <source>
        <dbReference type="ARBA" id="ARBA00022692"/>
    </source>
</evidence>
<organism evidence="6 7">
    <name type="scientific">Aspergillus brasiliensis (strain CBS 101740 / IMI 381727 / IBT 21946)</name>
    <dbReference type="NCBI Taxonomy" id="767769"/>
    <lineage>
        <taxon>Eukaryota</taxon>
        <taxon>Fungi</taxon>
        <taxon>Dikarya</taxon>
        <taxon>Ascomycota</taxon>
        <taxon>Pezizomycotina</taxon>
        <taxon>Eurotiomycetes</taxon>
        <taxon>Eurotiomycetidae</taxon>
        <taxon>Eurotiales</taxon>
        <taxon>Aspergillaceae</taxon>
        <taxon>Aspergillus</taxon>
        <taxon>Aspergillus subgen. Circumdati</taxon>
    </lineage>
</organism>
<dbReference type="OrthoDB" id="4521223at2759"/>
<feature type="transmembrane region" description="Helical" evidence="5">
    <location>
        <begin position="41"/>
        <end position="59"/>
    </location>
</feature>
<dbReference type="InterPro" id="IPR007568">
    <property type="entry name" value="RTA1"/>
</dbReference>
<proteinExistence type="predicted"/>
<protein>
    <recommendedName>
        <fullName evidence="8">RTA1 domain protein</fullName>
    </recommendedName>
</protein>
<keyword evidence="4 5" id="KW-0472">Membrane</keyword>
<name>A0A1L9U8C2_ASPBC</name>
<dbReference type="PANTHER" id="PTHR31465">
    <property type="entry name" value="PROTEIN RTA1-RELATED"/>
    <property type="match status" value="1"/>
</dbReference>
<evidence type="ECO:0000256" key="5">
    <source>
        <dbReference type="SAM" id="Phobius"/>
    </source>
</evidence>
<feature type="transmembrane region" description="Helical" evidence="5">
    <location>
        <begin position="66"/>
        <end position="87"/>
    </location>
</feature>
<reference evidence="7" key="1">
    <citation type="journal article" date="2017" name="Genome Biol.">
        <title>Comparative genomics reveals high biological diversity and specific adaptations in the industrially and medically important fungal genus Aspergillus.</title>
        <authorList>
            <person name="de Vries R.P."/>
            <person name="Riley R."/>
            <person name="Wiebenga A."/>
            <person name="Aguilar-Osorio G."/>
            <person name="Amillis S."/>
            <person name="Uchima C.A."/>
            <person name="Anderluh G."/>
            <person name="Asadollahi M."/>
            <person name="Askin M."/>
            <person name="Barry K."/>
            <person name="Battaglia E."/>
            <person name="Bayram O."/>
            <person name="Benocci T."/>
            <person name="Braus-Stromeyer S.A."/>
            <person name="Caldana C."/>
            <person name="Canovas D."/>
            <person name="Cerqueira G.C."/>
            <person name="Chen F."/>
            <person name="Chen W."/>
            <person name="Choi C."/>
            <person name="Clum A."/>
            <person name="Dos Santos R.A."/>
            <person name="Damasio A.R."/>
            <person name="Diallinas G."/>
            <person name="Emri T."/>
            <person name="Fekete E."/>
            <person name="Flipphi M."/>
            <person name="Freyberg S."/>
            <person name="Gallo A."/>
            <person name="Gournas C."/>
            <person name="Habgood R."/>
            <person name="Hainaut M."/>
            <person name="Harispe M.L."/>
            <person name="Henrissat B."/>
            <person name="Hilden K.S."/>
            <person name="Hope R."/>
            <person name="Hossain A."/>
            <person name="Karabika E."/>
            <person name="Karaffa L."/>
            <person name="Karanyi Z."/>
            <person name="Krasevec N."/>
            <person name="Kuo A."/>
            <person name="Kusch H."/>
            <person name="LaButti K."/>
            <person name="Lagendijk E.L."/>
            <person name="Lapidus A."/>
            <person name="Levasseur A."/>
            <person name="Lindquist E."/>
            <person name="Lipzen A."/>
            <person name="Logrieco A.F."/>
            <person name="MacCabe A."/>
            <person name="Maekelae M.R."/>
            <person name="Malavazi I."/>
            <person name="Melin P."/>
            <person name="Meyer V."/>
            <person name="Mielnichuk N."/>
            <person name="Miskei M."/>
            <person name="Molnar A.P."/>
            <person name="Mule G."/>
            <person name="Ngan C.Y."/>
            <person name="Orejas M."/>
            <person name="Orosz E."/>
            <person name="Ouedraogo J.P."/>
            <person name="Overkamp K.M."/>
            <person name="Park H.-S."/>
            <person name="Perrone G."/>
            <person name="Piumi F."/>
            <person name="Punt P.J."/>
            <person name="Ram A.F."/>
            <person name="Ramon A."/>
            <person name="Rauscher S."/>
            <person name="Record E."/>
            <person name="Riano-Pachon D.M."/>
            <person name="Robert V."/>
            <person name="Roehrig J."/>
            <person name="Ruller R."/>
            <person name="Salamov A."/>
            <person name="Salih N.S."/>
            <person name="Samson R.A."/>
            <person name="Sandor E."/>
            <person name="Sanguinetti M."/>
            <person name="Schuetze T."/>
            <person name="Sepcic K."/>
            <person name="Shelest E."/>
            <person name="Sherlock G."/>
            <person name="Sophianopoulou V."/>
            <person name="Squina F.M."/>
            <person name="Sun H."/>
            <person name="Susca A."/>
            <person name="Todd R.B."/>
            <person name="Tsang A."/>
            <person name="Unkles S.E."/>
            <person name="van de Wiele N."/>
            <person name="van Rossen-Uffink D."/>
            <person name="Oliveira J.V."/>
            <person name="Vesth T.C."/>
            <person name="Visser J."/>
            <person name="Yu J.-H."/>
            <person name="Zhou M."/>
            <person name="Andersen M.R."/>
            <person name="Archer D.B."/>
            <person name="Baker S.E."/>
            <person name="Benoit I."/>
            <person name="Brakhage A.A."/>
            <person name="Braus G.H."/>
            <person name="Fischer R."/>
            <person name="Frisvad J.C."/>
            <person name="Goldman G.H."/>
            <person name="Houbraken J."/>
            <person name="Oakley B."/>
            <person name="Pocsi I."/>
            <person name="Scazzocchio C."/>
            <person name="Seiboth B."/>
            <person name="vanKuyk P.A."/>
            <person name="Wortman J."/>
            <person name="Dyer P.S."/>
            <person name="Grigoriev I.V."/>
        </authorList>
    </citation>
    <scope>NUCLEOTIDE SEQUENCE [LARGE SCALE GENOMIC DNA]</scope>
    <source>
        <strain evidence="7">CBS 101740 / IMI 381727 / IBT 21946</strain>
    </source>
</reference>
<dbReference type="OMA" id="IYLCFGR"/>
<evidence type="ECO:0000313" key="7">
    <source>
        <dbReference type="Proteomes" id="UP000184499"/>
    </source>
</evidence>
<dbReference type="GO" id="GO:0000324">
    <property type="term" value="C:fungal-type vacuole"/>
    <property type="evidence" value="ECO:0007669"/>
    <property type="project" value="TreeGrafter"/>
</dbReference>
<feature type="transmembrane region" description="Helical" evidence="5">
    <location>
        <begin position="222"/>
        <end position="242"/>
    </location>
</feature>
<evidence type="ECO:0000256" key="3">
    <source>
        <dbReference type="ARBA" id="ARBA00022989"/>
    </source>
</evidence>
<keyword evidence="3 5" id="KW-1133">Transmembrane helix</keyword>
<dbReference type="VEuPathDB" id="FungiDB:ASPBRDRAFT_199515"/>